<evidence type="ECO:0000256" key="9">
    <source>
        <dbReference type="ARBA" id="ARBA00022884"/>
    </source>
</evidence>
<evidence type="ECO:0000256" key="1">
    <source>
        <dbReference type="ARBA" id="ARBA00008226"/>
    </source>
</evidence>
<dbReference type="InterPro" id="IPR006195">
    <property type="entry name" value="aa-tRNA-synth_II"/>
</dbReference>
<dbReference type="Gene3D" id="3.30.980.10">
    <property type="entry name" value="Threonyl-trna Synthetase, Chain A, domain 2"/>
    <property type="match status" value="1"/>
</dbReference>
<evidence type="ECO:0000313" key="17">
    <source>
        <dbReference type="Proteomes" id="UP000028868"/>
    </source>
</evidence>
<dbReference type="SUPFAM" id="SSF81271">
    <property type="entry name" value="TGS-like"/>
    <property type="match status" value="1"/>
</dbReference>
<dbReference type="InterPro" id="IPR012675">
    <property type="entry name" value="Beta-grasp_dom_sf"/>
</dbReference>
<dbReference type="CDD" id="cd00771">
    <property type="entry name" value="ThrRS_core"/>
    <property type="match status" value="1"/>
</dbReference>
<keyword evidence="2 13" id="KW-0963">Cytoplasm</keyword>
<keyword evidence="10 13" id="KW-0648">Protein biosynthesis</keyword>
<evidence type="ECO:0000259" key="14">
    <source>
        <dbReference type="PROSITE" id="PS50862"/>
    </source>
</evidence>
<gene>
    <name evidence="16" type="primary">thrZ</name>
    <name evidence="13" type="synonym">thrS</name>
    <name evidence="16" type="ORF">BN983_03532</name>
</gene>
<dbReference type="InterPro" id="IPR012947">
    <property type="entry name" value="tRNA_SAD"/>
</dbReference>
<dbReference type="EC" id="6.1.1.3" evidence="13"/>
<dbReference type="RefSeq" id="WP_035510890.1">
    <property type="nucleotide sequence ID" value="NZ_CCDH010000002.1"/>
</dbReference>
<dbReference type="Gene3D" id="3.10.20.30">
    <property type="match status" value="1"/>
</dbReference>
<evidence type="ECO:0000256" key="8">
    <source>
        <dbReference type="ARBA" id="ARBA00022840"/>
    </source>
</evidence>
<dbReference type="InterPro" id="IPR012676">
    <property type="entry name" value="TGS-like"/>
</dbReference>
<keyword evidence="4 13" id="KW-0436">Ligase</keyword>
<comment type="subcellular location">
    <subcellularLocation>
        <location evidence="13">Cytoplasm</location>
    </subcellularLocation>
</comment>
<reference evidence="16 17" key="2">
    <citation type="submission" date="2014-05" db="EMBL/GenBank/DDBJ databases">
        <title>Draft genome sequence of Halobacillus karajensis HK-03.</title>
        <authorList>
            <person name="Khelaifia S."/>
            <person name="Croce O."/>
            <person name="Lagier J.C."/>
            <person name="Raoult D."/>
        </authorList>
    </citation>
    <scope>NUCLEOTIDE SEQUENCE [LARGE SCALE GENOMIC DNA]</scope>
    <source>
        <strain evidence="16 17">HD-03</strain>
    </source>
</reference>
<dbReference type="PRINTS" id="PR01047">
    <property type="entry name" value="TRNASYNTHTHR"/>
</dbReference>
<name>A0A024P7Y8_9BACI</name>
<reference evidence="17" key="1">
    <citation type="submission" date="2014-03" db="EMBL/GenBank/DDBJ databases">
        <authorList>
            <person name="Urmite Genomes U."/>
        </authorList>
    </citation>
    <scope>NUCLEOTIDE SEQUENCE [LARGE SCALE GENOMIC DNA]</scope>
    <source>
        <strain evidence="17">HD-03</strain>
    </source>
</reference>
<dbReference type="Gene3D" id="3.40.50.800">
    <property type="entry name" value="Anticodon-binding domain"/>
    <property type="match status" value="1"/>
</dbReference>
<dbReference type="PANTHER" id="PTHR11451">
    <property type="entry name" value="THREONINE-TRNA LIGASE"/>
    <property type="match status" value="1"/>
</dbReference>
<comment type="cofactor">
    <cofactor evidence="13">
        <name>Zn(2+)</name>
        <dbReference type="ChEBI" id="CHEBI:29105"/>
    </cofactor>
    <text evidence="13">Binds 1 zinc ion per subunit.</text>
</comment>
<keyword evidence="11 13" id="KW-0030">Aminoacyl-tRNA synthetase</keyword>
<evidence type="ECO:0000256" key="2">
    <source>
        <dbReference type="ARBA" id="ARBA00022490"/>
    </source>
</evidence>
<dbReference type="Gene3D" id="3.30.930.10">
    <property type="entry name" value="Bira Bifunctional Protein, Domain 2"/>
    <property type="match status" value="1"/>
</dbReference>
<evidence type="ECO:0000256" key="10">
    <source>
        <dbReference type="ARBA" id="ARBA00022917"/>
    </source>
</evidence>
<comment type="subunit">
    <text evidence="13">Homodimer.</text>
</comment>
<dbReference type="GO" id="GO:0140096">
    <property type="term" value="F:catalytic activity, acting on a protein"/>
    <property type="evidence" value="ECO:0007669"/>
    <property type="project" value="UniProtKB-ARBA"/>
</dbReference>
<dbReference type="GO" id="GO:0004829">
    <property type="term" value="F:threonine-tRNA ligase activity"/>
    <property type="evidence" value="ECO:0007669"/>
    <property type="project" value="UniProtKB-UniRule"/>
</dbReference>
<evidence type="ECO:0000256" key="12">
    <source>
        <dbReference type="ARBA" id="ARBA00049515"/>
    </source>
</evidence>
<evidence type="ECO:0000256" key="6">
    <source>
        <dbReference type="ARBA" id="ARBA00022741"/>
    </source>
</evidence>
<dbReference type="NCBIfam" id="TIGR00418">
    <property type="entry name" value="thrS"/>
    <property type="match status" value="1"/>
</dbReference>
<keyword evidence="17" id="KW-1185">Reference proteome</keyword>
<feature type="binding site" evidence="13">
    <location>
        <position position="511"/>
    </location>
    <ligand>
        <name>Zn(2+)</name>
        <dbReference type="ChEBI" id="CHEBI:29105"/>
        <note>catalytic</note>
    </ligand>
</feature>
<evidence type="ECO:0000313" key="16">
    <source>
        <dbReference type="EMBL" id="CDQ25219.1"/>
    </source>
</evidence>
<dbReference type="CDD" id="cd01667">
    <property type="entry name" value="TGS_ThrRS"/>
    <property type="match status" value="1"/>
</dbReference>
<dbReference type="FunFam" id="3.40.50.800:FF:000001">
    <property type="entry name" value="Threonine--tRNA ligase"/>
    <property type="match status" value="1"/>
</dbReference>
<keyword evidence="9 13" id="KW-0694">RNA-binding</keyword>
<dbReference type="PANTHER" id="PTHR11451:SF44">
    <property type="entry name" value="THREONINE--TRNA LIGASE, CHLOROPLASTIC_MITOCHONDRIAL 2"/>
    <property type="match status" value="1"/>
</dbReference>
<keyword evidence="3 13" id="KW-0820">tRNA-binding</keyword>
<keyword evidence="8 13" id="KW-0067">ATP-binding</keyword>
<dbReference type="InterPro" id="IPR047246">
    <property type="entry name" value="ThrRS_anticodon"/>
</dbReference>
<dbReference type="SUPFAM" id="SSF55186">
    <property type="entry name" value="ThrRS/AlaRS common domain"/>
    <property type="match status" value="1"/>
</dbReference>
<dbReference type="GO" id="GO:0046872">
    <property type="term" value="F:metal ion binding"/>
    <property type="evidence" value="ECO:0007669"/>
    <property type="project" value="UniProtKB-KW"/>
</dbReference>
<dbReference type="FunFam" id="3.30.980.10:FF:000005">
    <property type="entry name" value="Threonyl-tRNA synthetase, mitochondrial"/>
    <property type="match status" value="1"/>
</dbReference>
<dbReference type="PROSITE" id="PS51880">
    <property type="entry name" value="TGS"/>
    <property type="match status" value="1"/>
</dbReference>
<dbReference type="Pfam" id="PF02824">
    <property type="entry name" value="TGS"/>
    <property type="match status" value="1"/>
</dbReference>
<dbReference type="GO" id="GO:0006435">
    <property type="term" value="P:threonyl-tRNA aminoacylation"/>
    <property type="evidence" value="ECO:0007669"/>
    <property type="project" value="UniProtKB-UniRule"/>
</dbReference>
<protein>
    <recommendedName>
        <fullName evidence="13">Threonine--tRNA ligase</fullName>
        <ecNumber evidence="13">6.1.1.3</ecNumber>
    </recommendedName>
    <alternativeName>
        <fullName evidence="13">Threonyl-tRNA synthetase</fullName>
        <shortName evidence="13">ThrRS</shortName>
    </alternativeName>
</protein>
<evidence type="ECO:0000256" key="13">
    <source>
        <dbReference type="HAMAP-Rule" id="MF_00184"/>
    </source>
</evidence>
<organism evidence="16 17">
    <name type="scientific">Halobacillus karajensis</name>
    <dbReference type="NCBI Taxonomy" id="195088"/>
    <lineage>
        <taxon>Bacteria</taxon>
        <taxon>Bacillati</taxon>
        <taxon>Bacillota</taxon>
        <taxon>Bacilli</taxon>
        <taxon>Bacillales</taxon>
        <taxon>Bacillaceae</taxon>
        <taxon>Halobacillus</taxon>
    </lineage>
</organism>
<evidence type="ECO:0000256" key="4">
    <source>
        <dbReference type="ARBA" id="ARBA00022598"/>
    </source>
</evidence>
<evidence type="ECO:0000259" key="15">
    <source>
        <dbReference type="PROSITE" id="PS51880"/>
    </source>
</evidence>
<proteinExistence type="inferred from homology"/>
<dbReference type="AlphaFoldDB" id="A0A024P7Y8"/>
<dbReference type="InterPro" id="IPR004154">
    <property type="entry name" value="Anticodon-bd"/>
</dbReference>
<feature type="domain" description="Aminoacyl-transfer RNA synthetases class-II family profile" evidence="14">
    <location>
        <begin position="274"/>
        <end position="534"/>
    </location>
</feature>
<feature type="binding site" evidence="13">
    <location>
        <position position="386"/>
    </location>
    <ligand>
        <name>Zn(2+)</name>
        <dbReference type="ChEBI" id="CHEBI:29105"/>
        <note>catalytic</note>
    </ligand>
</feature>
<keyword evidence="6 13" id="KW-0547">Nucleotide-binding</keyword>
<dbReference type="InterPro" id="IPR036621">
    <property type="entry name" value="Anticodon-bd_dom_sf"/>
</dbReference>
<dbReference type="GO" id="GO:0005737">
    <property type="term" value="C:cytoplasm"/>
    <property type="evidence" value="ECO:0007669"/>
    <property type="project" value="UniProtKB-SubCell"/>
</dbReference>
<sequence length="644" mass="74503">MNNEKILISFPDGSQKFFPKESTLEGMAQFISPSLKKKSVVGKVNGKVFDMKRPIDSDCEIELLPLNSPEGIEVMRHTATHILAQAVKRLFGKVNLGIGPIIESGFYYDVDTDQNITKDDLVTIEKEMNRIVAENLPIQREVVSQDEAEKIFSKDPLKLELLRKIPAEEEVTIYKQGEFIDLCRGPHLPSTHLVKAFALTNVSGAYWQGNSDNKMLQRIYGVAFSSKKELDQYFYLLEEAKKRDHRRLGKQLDLFMFSDEAPGMPFYLANGQIIRNELETFLRHLQDSFNYREVKTPLMMNQRLWEKSGHWNHYKDNMYFSEVDHQHFALKPMNCPGHMLIFKDKLRSYRDLPIRMAEFGQVHRHEFSGSLNGLLRVRSFCQDDAHIFVAPTQIEEEITSVLRLIDDVYRTFGFHYEVELSTRPEKSMGAISLWNQAEGALKEVLKKLGYDFRINEGDGAFYGPKIDIHIKDALNRSHQCATVQLDFQMPEKFDLEYINEQNEKVRPVVIHRAVFGSIDRFLGILIEHFGGAFPTWLAPVQVKVLPVSNDAHKGYTEEVTNRLKQEGIRVEHDDREEKLGYKIREAQMNKILFILVLGDKEVREGNVNVRSYGEKKTREMTLEAFILSIKHSIENKEIRDTEYS</sequence>
<accession>A0A024P7Y8</accession>
<comment type="caution">
    <text evidence="16">The sequence shown here is derived from an EMBL/GenBank/DDBJ whole genome shotgun (WGS) entry which is preliminary data.</text>
</comment>
<feature type="binding site" evidence="13">
    <location>
        <position position="335"/>
    </location>
    <ligand>
        <name>Zn(2+)</name>
        <dbReference type="ChEBI" id="CHEBI:29105"/>
        <note>catalytic</note>
    </ligand>
</feature>
<dbReference type="Pfam" id="PF07973">
    <property type="entry name" value="tRNA_SAD"/>
    <property type="match status" value="1"/>
</dbReference>
<dbReference type="HAMAP" id="MF_00184">
    <property type="entry name" value="Thr_tRNA_synth"/>
    <property type="match status" value="1"/>
</dbReference>
<dbReference type="SUPFAM" id="SSF52954">
    <property type="entry name" value="Class II aaRS ABD-related"/>
    <property type="match status" value="1"/>
</dbReference>
<comment type="caution">
    <text evidence="13">Lacks conserved residue(s) required for the propagation of feature annotation.</text>
</comment>
<evidence type="ECO:0000256" key="7">
    <source>
        <dbReference type="ARBA" id="ARBA00022833"/>
    </source>
</evidence>
<feature type="domain" description="TGS" evidence="15">
    <location>
        <begin position="1"/>
        <end position="65"/>
    </location>
</feature>
<comment type="similarity">
    <text evidence="1 13">Belongs to the class-II aminoacyl-tRNA synthetase family.</text>
</comment>
<dbReference type="InterPro" id="IPR002320">
    <property type="entry name" value="Thr-tRNA-ligase_IIa"/>
</dbReference>
<dbReference type="GO" id="GO:0016740">
    <property type="term" value="F:transferase activity"/>
    <property type="evidence" value="ECO:0007669"/>
    <property type="project" value="UniProtKB-ARBA"/>
</dbReference>
<dbReference type="InterPro" id="IPR002314">
    <property type="entry name" value="aa-tRNA-synt_IIb"/>
</dbReference>
<dbReference type="Proteomes" id="UP000028868">
    <property type="component" value="Unassembled WGS sequence"/>
</dbReference>
<dbReference type="FunFam" id="3.30.930.10:FF:000002">
    <property type="entry name" value="Threonine--tRNA ligase"/>
    <property type="match status" value="1"/>
</dbReference>
<dbReference type="Pfam" id="PF00587">
    <property type="entry name" value="tRNA-synt_2b"/>
    <property type="match status" value="1"/>
</dbReference>
<dbReference type="PROSITE" id="PS50862">
    <property type="entry name" value="AA_TRNA_LIGASE_II"/>
    <property type="match status" value="1"/>
</dbReference>
<dbReference type="GO" id="GO:0005524">
    <property type="term" value="F:ATP binding"/>
    <property type="evidence" value="ECO:0007669"/>
    <property type="project" value="UniProtKB-UniRule"/>
</dbReference>
<dbReference type="SMART" id="SM00863">
    <property type="entry name" value="tRNA_SAD"/>
    <property type="match status" value="1"/>
</dbReference>
<dbReference type="InterPro" id="IPR004095">
    <property type="entry name" value="TGS"/>
</dbReference>
<comment type="catalytic activity">
    <reaction evidence="12 13">
        <text>tRNA(Thr) + L-threonine + ATP = L-threonyl-tRNA(Thr) + AMP + diphosphate + H(+)</text>
        <dbReference type="Rhea" id="RHEA:24624"/>
        <dbReference type="Rhea" id="RHEA-COMP:9670"/>
        <dbReference type="Rhea" id="RHEA-COMP:9704"/>
        <dbReference type="ChEBI" id="CHEBI:15378"/>
        <dbReference type="ChEBI" id="CHEBI:30616"/>
        <dbReference type="ChEBI" id="CHEBI:33019"/>
        <dbReference type="ChEBI" id="CHEBI:57926"/>
        <dbReference type="ChEBI" id="CHEBI:78442"/>
        <dbReference type="ChEBI" id="CHEBI:78534"/>
        <dbReference type="ChEBI" id="CHEBI:456215"/>
        <dbReference type="EC" id="6.1.1.3"/>
    </reaction>
</comment>
<evidence type="ECO:0000256" key="11">
    <source>
        <dbReference type="ARBA" id="ARBA00023146"/>
    </source>
</evidence>
<dbReference type="EMBL" id="CCDI010000004">
    <property type="protein sequence ID" value="CDQ25219.1"/>
    <property type="molecule type" value="Genomic_DNA"/>
</dbReference>
<dbReference type="GO" id="GO:0000049">
    <property type="term" value="F:tRNA binding"/>
    <property type="evidence" value="ECO:0007669"/>
    <property type="project" value="UniProtKB-KW"/>
</dbReference>
<dbReference type="InterPro" id="IPR033728">
    <property type="entry name" value="ThrRS_core"/>
</dbReference>
<dbReference type="Pfam" id="PF03129">
    <property type="entry name" value="HGTP_anticodon"/>
    <property type="match status" value="1"/>
</dbReference>
<keyword evidence="7 13" id="KW-0862">Zinc</keyword>
<keyword evidence="5 13" id="KW-0479">Metal-binding</keyword>
<dbReference type="InterPro" id="IPR045864">
    <property type="entry name" value="aa-tRNA-synth_II/BPL/LPL"/>
</dbReference>
<dbReference type="CDD" id="cd00860">
    <property type="entry name" value="ThrRS_anticodon"/>
    <property type="match status" value="1"/>
</dbReference>
<evidence type="ECO:0000256" key="3">
    <source>
        <dbReference type="ARBA" id="ARBA00022555"/>
    </source>
</evidence>
<evidence type="ECO:0000256" key="5">
    <source>
        <dbReference type="ARBA" id="ARBA00022723"/>
    </source>
</evidence>
<dbReference type="SUPFAM" id="SSF55681">
    <property type="entry name" value="Class II aaRS and biotin synthetases"/>
    <property type="match status" value="1"/>
</dbReference>
<dbReference type="InterPro" id="IPR018163">
    <property type="entry name" value="Thr/Ala-tRNA-synth_IIc_edit"/>
</dbReference>